<evidence type="ECO:0000256" key="2">
    <source>
        <dbReference type="RuleBase" id="RU003616"/>
    </source>
</evidence>
<feature type="domain" description="SHSP" evidence="3">
    <location>
        <begin position="28"/>
        <end position="141"/>
    </location>
</feature>
<dbReference type="Pfam" id="PF00011">
    <property type="entry name" value="HSP20"/>
    <property type="match status" value="1"/>
</dbReference>
<dbReference type="AlphaFoldDB" id="A0A853CPU3"/>
<comment type="similarity">
    <text evidence="1 2">Belongs to the small heat shock protein (HSP20) family.</text>
</comment>
<dbReference type="InterPro" id="IPR008978">
    <property type="entry name" value="HSP20-like_chaperone"/>
</dbReference>
<dbReference type="InterPro" id="IPR002068">
    <property type="entry name" value="A-crystallin/Hsp20_dom"/>
</dbReference>
<evidence type="ECO:0000313" key="4">
    <source>
        <dbReference type="EMBL" id="NYJ22906.1"/>
    </source>
</evidence>
<dbReference type="InterPro" id="IPR031107">
    <property type="entry name" value="Small_HSP"/>
</dbReference>
<sequence length="143" mass="16283">MARNLVRFDPFAELSRMERDFFEDGMLGSRRTMLPTTDIYTKDDKEMVVEVHLPDFDDGDVSVDIDEGALVIQAEKHEKEEDKDKKYVIRESSQSFYRRIMLPQQTDQSKIAATFEKGVLKIDVPFAPLPAPTKVPITAGSKA</sequence>
<protein>
    <submittedName>
        <fullName evidence="4">HSP20 family protein</fullName>
    </submittedName>
</protein>
<comment type="caution">
    <text evidence="4">The sequence shown here is derived from an EMBL/GenBank/DDBJ whole genome shotgun (WGS) entry which is preliminary data.</text>
</comment>
<dbReference type="RefSeq" id="WP_179604901.1">
    <property type="nucleotide sequence ID" value="NZ_BAABEH010000001.1"/>
</dbReference>
<proteinExistence type="inferred from homology"/>
<dbReference type="EMBL" id="JACCFL010000001">
    <property type="protein sequence ID" value="NYJ22906.1"/>
    <property type="molecule type" value="Genomic_DNA"/>
</dbReference>
<evidence type="ECO:0000313" key="5">
    <source>
        <dbReference type="Proteomes" id="UP000578352"/>
    </source>
</evidence>
<dbReference type="SUPFAM" id="SSF49764">
    <property type="entry name" value="HSP20-like chaperones"/>
    <property type="match status" value="1"/>
</dbReference>
<dbReference type="Proteomes" id="UP000578352">
    <property type="component" value="Unassembled WGS sequence"/>
</dbReference>
<dbReference type="Gene3D" id="2.60.40.790">
    <property type="match status" value="1"/>
</dbReference>
<reference evidence="4 5" key="1">
    <citation type="submission" date="2020-07" db="EMBL/GenBank/DDBJ databases">
        <title>Sequencing the genomes of 1000 actinobacteria strains.</title>
        <authorList>
            <person name="Klenk H.-P."/>
        </authorList>
    </citation>
    <scope>NUCLEOTIDE SEQUENCE [LARGE SCALE GENOMIC DNA]</scope>
    <source>
        <strain evidence="4 5">DSM 15165</strain>
    </source>
</reference>
<organism evidence="4 5">
    <name type="scientific">Leifsonia shinshuensis</name>
    <dbReference type="NCBI Taxonomy" id="150026"/>
    <lineage>
        <taxon>Bacteria</taxon>
        <taxon>Bacillati</taxon>
        <taxon>Actinomycetota</taxon>
        <taxon>Actinomycetes</taxon>
        <taxon>Micrococcales</taxon>
        <taxon>Microbacteriaceae</taxon>
        <taxon>Leifsonia</taxon>
    </lineage>
</organism>
<accession>A0A853CPU3</accession>
<gene>
    <name evidence="4" type="ORF">HNR13_001193</name>
</gene>
<evidence type="ECO:0000259" key="3">
    <source>
        <dbReference type="PROSITE" id="PS01031"/>
    </source>
</evidence>
<dbReference type="PANTHER" id="PTHR11527">
    <property type="entry name" value="HEAT-SHOCK PROTEIN 20 FAMILY MEMBER"/>
    <property type="match status" value="1"/>
</dbReference>
<dbReference type="PROSITE" id="PS01031">
    <property type="entry name" value="SHSP"/>
    <property type="match status" value="1"/>
</dbReference>
<dbReference type="CDD" id="cd06464">
    <property type="entry name" value="ACD_sHsps-like"/>
    <property type="match status" value="1"/>
</dbReference>
<name>A0A853CPU3_9MICO</name>
<evidence type="ECO:0000256" key="1">
    <source>
        <dbReference type="PROSITE-ProRule" id="PRU00285"/>
    </source>
</evidence>